<keyword evidence="7" id="KW-1185">Reference proteome</keyword>
<accession>A0AA37HIL4</accession>
<dbReference type="Pfam" id="PF07690">
    <property type="entry name" value="MFS_1"/>
    <property type="match status" value="1"/>
</dbReference>
<dbReference type="Proteomes" id="UP001055286">
    <property type="component" value="Unassembled WGS sequence"/>
</dbReference>
<dbReference type="InterPro" id="IPR050327">
    <property type="entry name" value="Proton-linked_MCT"/>
</dbReference>
<reference evidence="6" key="2">
    <citation type="submission" date="2021-08" db="EMBL/GenBank/DDBJ databases">
        <authorList>
            <person name="Tani A."/>
            <person name="Ola A."/>
            <person name="Ogura Y."/>
            <person name="Katsura K."/>
            <person name="Hayashi T."/>
        </authorList>
    </citation>
    <scope>NUCLEOTIDE SEQUENCE</scope>
    <source>
        <strain evidence="6">JCM 32048</strain>
    </source>
</reference>
<proteinExistence type="predicted"/>
<comment type="caution">
    <text evidence="6">The sequence shown here is derived from an EMBL/GenBank/DDBJ whole genome shotgun (WGS) entry which is preliminary data.</text>
</comment>
<keyword evidence="3 4" id="KW-0472">Membrane</keyword>
<feature type="transmembrane region" description="Helical" evidence="4">
    <location>
        <begin position="337"/>
        <end position="358"/>
    </location>
</feature>
<evidence type="ECO:0000259" key="5">
    <source>
        <dbReference type="PROSITE" id="PS50850"/>
    </source>
</evidence>
<dbReference type="Gene3D" id="1.20.1250.20">
    <property type="entry name" value="MFS general substrate transporter like domains"/>
    <property type="match status" value="1"/>
</dbReference>
<evidence type="ECO:0000256" key="2">
    <source>
        <dbReference type="ARBA" id="ARBA00022989"/>
    </source>
</evidence>
<feature type="transmembrane region" description="Helical" evidence="4">
    <location>
        <begin position="162"/>
        <end position="185"/>
    </location>
</feature>
<feature type="transmembrane region" description="Helical" evidence="4">
    <location>
        <begin position="275"/>
        <end position="297"/>
    </location>
</feature>
<dbReference type="SUPFAM" id="SSF103473">
    <property type="entry name" value="MFS general substrate transporter"/>
    <property type="match status" value="1"/>
</dbReference>
<feature type="domain" description="Major facilitator superfamily (MFS) profile" evidence="5">
    <location>
        <begin position="9"/>
        <end position="390"/>
    </location>
</feature>
<dbReference type="EMBL" id="BPQJ01000058">
    <property type="protein sequence ID" value="GJD66216.1"/>
    <property type="molecule type" value="Genomic_DNA"/>
</dbReference>
<dbReference type="PANTHER" id="PTHR11360">
    <property type="entry name" value="MONOCARBOXYLATE TRANSPORTER"/>
    <property type="match status" value="1"/>
</dbReference>
<feature type="transmembrane region" description="Helical" evidence="4">
    <location>
        <begin position="76"/>
        <end position="94"/>
    </location>
</feature>
<evidence type="ECO:0000256" key="3">
    <source>
        <dbReference type="ARBA" id="ARBA00023136"/>
    </source>
</evidence>
<evidence type="ECO:0000313" key="6">
    <source>
        <dbReference type="EMBL" id="GJD66216.1"/>
    </source>
</evidence>
<dbReference type="PROSITE" id="PS50850">
    <property type="entry name" value="MFS"/>
    <property type="match status" value="1"/>
</dbReference>
<feature type="transmembrane region" description="Helical" evidence="4">
    <location>
        <begin position="12"/>
        <end position="37"/>
    </location>
</feature>
<keyword evidence="1 4" id="KW-0812">Transmembrane</keyword>
<name>A0AA37HIL4_9HYPH</name>
<dbReference type="GO" id="GO:0022857">
    <property type="term" value="F:transmembrane transporter activity"/>
    <property type="evidence" value="ECO:0007669"/>
    <property type="project" value="InterPro"/>
</dbReference>
<feature type="transmembrane region" description="Helical" evidence="4">
    <location>
        <begin position="364"/>
        <end position="386"/>
    </location>
</feature>
<keyword evidence="2 4" id="KW-1133">Transmembrane helix</keyword>
<dbReference type="AlphaFoldDB" id="A0AA37HIL4"/>
<dbReference type="PANTHER" id="PTHR11360:SF308">
    <property type="entry name" value="BLL3089 PROTEIN"/>
    <property type="match status" value="1"/>
</dbReference>
<feature type="transmembrane region" description="Helical" evidence="4">
    <location>
        <begin position="43"/>
        <end position="64"/>
    </location>
</feature>
<feature type="transmembrane region" description="Helical" evidence="4">
    <location>
        <begin position="211"/>
        <end position="235"/>
    </location>
</feature>
<evidence type="ECO:0000256" key="1">
    <source>
        <dbReference type="ARBA" id="ARBA00022692"/>
    </source>
</evidence>
<evidence type="ECO:0000313" key="7">
    <source>
        <dbReference type="Proteomes" id="UP001055286"/>
    </source>
</evidence>
<dbReference type="InterPro" id="IPR036259">
    <property type="entry name" value="MFS_trans_sf"/>
</dbReference>
<gene>
    <name evidence="6" type="ORF">MPEAHAMD_6413</name>
</gene>
<dbReference type="RefSeq" id="WP_099903930.1">
    <property type="nucleotide sequence ID" value="NZ_BPQJ01000058.1"/>
</dbReference>
<evidence type="ECO:0000256" key="4">
    <source>
        <dbReference type="SAM" id="Phobius"/>
    </source>
</evidence>
<sequence>MTTSSRVPVISALGLMQILAWGSSYYLLTVIAAPIAADTGWPLSWIVGSLSVGLLVAGFVSPRVGRAIDRHGGRPVLAGSAVLLAVGLAALALAQNFTMFVVAWVVLGVGMGAGLYDAAFATLGRLYGSTARPAITLVTLWGGFASTVCWPLSAYLVEHLGWRGACLTYAGLHLAVSVPLILFFIPTPPPRAQKAPGTEQQARLSHRDRQAFAVLAAILVLGGTTTTIISIHLLTLLQSQGLPLSTAVALGALIGPSQVAARILEAAGGGRHHPIWTLTAAMGLIALGVVLLWLGAFGAAVALILYGTGNGIYSIARGTLPLALFGPDRYAPIMGRLAAPNLIAQALAPLAGAAVITSGGTSTMFVALTGIAAVNVILVGVLWFVVVDRHADGQPSATNRGLERG</sequence>
<reference evidence="6" key="1">
    <citation type="journal article" date="2016" name="Front. Microbiol.">
        <title>Genome Sequence of the Piezophilic, Mesophilic Sulfate-Reducing Bacterium Desulfovibrio indicus J2T.</title>
        <authorList>
            <person name="Cao J."/>
            <person name="Maignien L."/>
            <person name="Shao Z."/>
            <person name="Alain K."/>
            <person name="Jebbar M."/>
        </authorList>
    </citation>
    <scope>NUCLEOTIDE SEQUENCE</scope>
    <source>
        <strain evidence="6">JCM 32048</strain>
    </source>
</reference>
<dbReference type="InterPro" id="IPR011701">
    <property type="entry name" value="MFS"/>
</dbReference>
<feature type="transmembrane region" description="Helical" evidence="4">
    <location>
        <begin position="100"/>
        <end position="123"/>
    </location>
</feature>
<organism evidence="6 7">
    <name type="scientific">Methylobacterium frigidaeris</name>
    <dbReference type="NCBI Taxonomy" id="2038277"/>
    <lineage>
        <taxon>Bacteria</taxon>
        <taxon>Pseudomonadati</taxon>
        <taxon>Pseudomonadota</taxon>
        <taxon>Alphaproteobacteria</taxon>
        <taxon>Hyphomicrobiales</taxon>
        <taxon>Methylobacteriaceae</taxon>
        <taxon>Methylobacterium</taxon>
    </lineage>
</organism>
<feature type="transmembrane region" description="Helical" evidence="4">
    <location>
        <begin position="135"/>
        <end position="156"/>
    </location>
</feature>
<dbReference type="InterPro" id="IPR020846">
    <property type="entry name" value="MFS_dom"/>
</dbReference>
<protein>
    <recommendedName>
        <fullName evidence="5">Major facilitator superfamily (MFS) profile domain-containing protein</fullName>
    </recommendedName>
</protein>